<dbReference type="InterPro" id="IPR002611">
    <property type="entry name" value="IstB_ATP-bd"/>
</dbReference>
<dbReference type="PANTHER" id="PTHR30050">
    <property type="entry name" value="CHROMOSOMAL REPLICATION INITIATOR PROTEIN DNAA"/>
    <property type="match status" value="1"/>
</dbReference>
<dbReference type="GO" id="GO:0004386">
    <property type="term" value="F:helicase activity"/>
    <property type="evidence" value="ECO:0007669"/>
    <property type="project" value="UniProtKB-KW"/>
</dbReference>
<accession>A0A239MZ96</accession>
<dbReference type="SUPFAM" id="SSF52540">
    <property type="entry name" value="P-loop containing nucleoside triphosphate hydrolases"/>
    <property type="match status" value="1"/>
</dbReference>
<keyword evidence="2" id="KW-0067">ATP-binding</keyword>
<evidence type="ECO:0000313" key="3">
    <source>
        <dbReference type="EMBL" id="SNT48036.1"/>
    </source>
</evidence>
<name>A0A239MZ96_9PSED</name>
<keyword evidence="2" id="KW-0347">Helicase</keyword>
<evidence type="ECO:0000313" key="5">
    <source>
        <dbReference type="Proteomes" id="UP000199693"/>
    </source>
</evidence>
<evidence type="ECO:0000313" key="4">
    <source>
        <dbReference type="Proteomes" id="UP000198309"/>
    </source>
</evidence>
<evidence type="ECO:0000259" key="1">
    <source>
        <dbReference type="SMART" id="SM00382"/>
    </source>
</evidence>
<keyword evidence="4" id="KW-1185">Reference proteome</keyword>
<dbReference type="AlphaFoldDB" id="A0A239MZ96"/>
<organism evidence="2 5">
    <name type="scientific">Pseudomonas delhiensis</name>
    <dbReference type="NCBI Taxonomy" id="366289"/>
    <lineage>
        <taxon>Bacteria</taxon>
        <taxon>Pseudomonadati</taxon>
        <taxon>Pseudomonadota</taxon>
        <taxon>Gammaproteobacteria</taxon>
        <taxon>Pseudomonadales</taxon>
        <taxon>Pseudomonadaceae</taxon>
        <taxon>Pseudomonas</taxon>
    </lineage>
</organism>
<dbReference type="InterPro" id="IPR027417">
    <property type="entry name" value="P-loop_NTPase"/>
</dbReference>
<reference evidence="2 5" key="1">
    <citation type="submission" date="2016-10" db="EMBL/GenBank/DDBJ databases">
        <authorList>
            <person name="de Groot N.N."/>
        </authorList>
    </citation>
    <scope>NUCLEOTIDE SEQUENCE [LARGE SCALE GENOMIC DNA]</scope>
    <source>
        <strain evidence="2 5">CCM 7361</strain>
    </source>
</reference>
<keyword evidence="2" id="KW-0378">Hydrolase</keyword>
<dbReference type="SMART" id="SM00382">
    <property type="entry name" value="AAA"/>
    <property type="match status" value="1"/>
</dbReference>
<dbReference type="CDD" id="cd00009">
    <property type="entry name" value="AAA"/>
    <property type="match status" value="1"/>
</dbReference>
<feature type="domain" description="AAA+ ATPase" evidence="1">
    <location>
        <begin position="118"/>
        <end position="250"/>
    </location>
</feature>
<dbReference type="EMBL" id="FNEC01000037">
    <property type="protein sequence ID" value="SDK39659.1"/>
    <property type="molecule type" value="Genomic_DNA"/>
</dbReference>
<dbReference type="PANTHER" id="PTHR30050:SF4">
    <property type="entry name" value="ATP-BINDING PROTEIN RV3427C IN INSERTION SEQUENCE-RELATED"/>
    <property type="match status" value="1"/>
</dbReference>
<protein>
    <submittedName>
        <fullName evidence="2">Phage DNA replication protein (Predicted replicative helicase loader)</fullName>
    </submittedName>
</protein>
<keyword evidence="2" id="KW-0547">Nucleotide-binding</keyword>
<dbReference type="EMBL" id="FZPC01000033">
    <property type="protein sequence ID" value="SNT48036.1"/>
    <property type="molecule type" value="Genomic_DNA"/>
</dbReference>
<dbReference type="InterPro" id="IPR003593">
    <property type="entry name" value="AAA+_ATPase"/>
</dbReference>
<dbReference type="Proteomes" id="UP000199693">
    <property type="component" value="Unassembled WGS sequence"/>
</dbReference>
<evidence type="ECO:0000313" key="2">
    <source>
        <dbReference type="EMBL" id="SDK39659.1"/>
    </source>
</evidence>
<gene>
    <name evidence="2" type="ORF">SAMN05216189_10379</name>
    <name evidence="3" type="ORF">SAMN06295949_13373</name>
</gene>
<reference evidence="3 4" key="2">
    <citation type="submission" date="2017-06" db="EMBL/GenBank/DDBJ databases">
        <authorList>
            <person name="Varghese N."/>
            <person name="Submissions S."/>
        </authorList>
    </citation>
    <scope>NUCLEOTIDE SEQUENCE [LARGE SCALE GENOMIC DNA]</scope>
    <source>
        <strain evidence="3 4">RLD-1</strain>
    </source>
</reference>
<dbReference type="RefSeq" id="WP_089394145.1">
    <property type="nucleotide sequence ID" value="NZ_FNEC01000037.1"/>
</dbReference>
<proteinExistence type="predicted"/>
<dbReference type="Pfam" id="PF01695">
    <property type="entry name" value="IstB_IS21"/>
    <property type="match status" value="1"/>
</dbReference>
<dbReference type="GO" id="GO:0006260">
    <property type="term" value="P:DNA replication"/>
    <property type="evidence" value="ECO:0007669"/>
    <property type="project" value="TreeGrafter"/>
</dbReference>
<dbReference type="Proteomes" id="UP000198309">
    <property type="component" value="Unassembled WGS sequence"/>
</dbReference>
<dbReference type="GO" id="GO:0005524">
    <property type="term" value="F:ATP binding"/>
    <property type="evidence" value="ECO:0007669"/>
    <property type="project" value="InterPro"/>
</dbReference>
<sequence length="263" mass="29144">MASEKSNVVELPGPMTYRDTCEKHGEYQGKITEIMGRQFKSGCAKCSEERRAAEAAAEIEAKAREDRERLQRKLGSAMIPTRFADKTFENYAANTPRQQKALNACRDYADRFPEHYDAGRCLMLLGRPGTGKTHLGAAIANDIIHRSSALAVYRTVGGVLQYIKGSYDRDAEYTEVEAFKSLISPHLLILDEVGATKPTEFELATLFAIINGRYEEKLPTVVISNLPPKELPEAIGDRCVDRLREGGGIVVGFDWESARGVQA</sequence>
<dbReference type="Gene3D" id="3.40.50.300">
    <property type="entry name" value="P-loop containing nucleotide triphosphate hydrolases"/>
    <property type="match status" value="1"/>
</dbReference>